<keyword evidence="4" id="KW-1003">Cell membrane</keyword>
<feature type="transmembrane region" description="Helical" evidence="9">
    <location>
        <begin position="395"/>
        <end position="428"/>
    </location>
</feature>
<keyword evidence="3" id="KW-0813">Transport</keyword>
<reference evidence="10 11" key="1">
    <citation type="submission" date="2024-04" db="EMBL/GenBank/DDBJ databases">
        <title>Arthrobacter sp. from Plains bison fecal sample.</title>
        <authorList>
            <person name="Ruzzini A."/>
        </authorList>
    </citation>
    <scope>NUCLEOTIDE SEQUENCE [LARGE SCALE GENOMIC DNA]</scope>
    <source>
        <strain evidence="10 11">EINP1</strain>
    </source>
</reference>
<evidence type="ECO:0000256" key="6">
    <source>
        <dbReference type="ARBA" id="ARBA00022989"/>
    </source>
</evidence>
<feature type="transmembrane region" description="Helical" evidence="9">
    <location>
        <begin position="245"/>
        <end position="267"/>
    </location>
</feature>
<evidence type="ECO:0000256" key="7">
    <source>
        <dbReference type="ARBA" id="ARBA00023136"/>
    </source>
</evidence>
<keyword evidence="11" id="KW-1185">Reference proteome</keyword>
<name>A0ABZ3A1L7_9MICC</name>
<evidence type="ECO:0000256" key="5">
    <source>
        <dbReference type="ARBA" id="ARBA00022692"/>
    </source>
</evidence>
<dbReference type="PANTHER" id="PTHR21716">
    <property type="entry name" value="TRANSMEMBRANE PROTEIN"/>
    <property type="match status" value="1"/>
</dbReference>
<accession>A0ABZ3A1L7</accession>
<feature type="region of interest" description="Disordered" evidence="8">
    <location>
        <begin position="67"/>
        <end position="96"/>
    </location>
</feature>
<feature type="transmembrane region" description="Helical" evidence="9">
    <location>
        <begin position="316"/>
        <end position="340"/>
    </location>
</feature>
<evidence type="ECO:0000256" key="8">
    <source>
        <dbReference type="SAM" id="MobiDB-lite"/>
    </source>
</evidence>
<comment type="subcellular location">
    <subcellularLocation>
        <location evidence="1">Cell membrane</location>
        <topology evidence="1">Multi-pass membrane protein</topology>
    </subcellularLocation>
</comment>
<evidence type="ECO:0000313" key="10">
    <source>
        <dbReference type="EMBL" id="WZP16592.1"/>
    </source>
</evidence>
<dbReference type="InterPro" id="IPR002549">
    <property type="entry name" value="AI-2E-like"/>
</dbReference>
<evidence type="ECO:0000256" key="3">
    <source>
        <dbReference type="ARBA" id="ARBA00022448"/>
    </source>
</evidence>
<sequence length="439" mass="46646">MGENQDQPADEPREAPQPAKEPSPPQGTPTQGTPRQGFLAAASGLLRQAVPHGVPGARPRRRFEFPPEVSTAGASAVDIPPAGEQPDNTPDSSTRGTGAPIHFGFMFAVGVGFALLGFFILTNVGELLVWIGAALFIALGLDPVVRWLGARRIPRPAGIAITVLGLAGVVIGFFATLIPTIVRQTSEIITKAPGYVNTFLESDFFVSIEEQFHVRERIEEEVNKFFTNADALGGVFGGVLSVGTVIANGLFGALIILVLTLYFLASLPSMKMWAYRLAPRSRRRRVEALSEEITSSVGNYVIGQGLVALLDATYAFVVMTITGVPFSVLLAFVVALLAFIPLVGPPIALILVSLVALTVSWQTAVVFALFYVAYLQFEAYFVSPRIMQRAVAVPGAVAVIAVIAGGSLLGVLGALIAIPTAAAVLLLLKEVFISRQDQR</sequence>
<evidence type="ECO:0000256" key="1">
    <source>
        <dbReference type="ARBA" id="ARBA00004651"/>
    </source>
</evidence>
<feature type="transmembrane region" description="Helical" evidence="9">
    <location>
        <begin position="127"/>
        <end position="145"/>
    </location>
</feature>
<protein>
    <submittedName>
        <fullName evidence="10">AI-2E family transporter</fullName>
    </submittedName>
</protein>
<feature type="compositionally biased region" description="Polar residues" evidence="8">
    <location>
        <begin position="86"/>
        <end position="96"/>
    </location>
</feature>
<dbReference type="RefSeq" id="WP_342024201.1">
    <property type="nucleotide sequence ID" value="NZ_CP151657.1"/>
</dbReference>
<dbReference type="Proteomes" id="UP001448858">
    <property type="component" value="Chromosome"/>
</dbReference>
<gene>
    <name evidence="10" type="ORF">AAE021_03090</name>
</gene>
<keyword evidence="7 9" id="KW-0472">Membrane</keyword>
<evidence type="ECO:0000256" key="4">
    <source>
        <dbReference type="ARBA" id="ARBA00022475"/>
    </source>
</evidence>
<feature type="compositionally biased region" description="Low complexity" evidence="8">
    <location>
        <begin position="28"/>
        <end position="37"/>
    </location>
</feature>
<feature type="transmembrane region" description="Helical" evidence="9">
    <location>
        <begin position="101"/>
        <end position="121"/>
    </location>
</feature>
<dbReference type="EMBL" id="CP151657">
    <property type="protein sequence ID" value="WZP16592.1"/>
    <property type="molecule type" value="Genomic_DNA"/>
</dbReference>
<organism evidence="10 11">
    <name type="scientific">Arthrobacter citreus</name>
    <dbReference type="NCBI Taxonomy" id="1670"/>
    <lineage>
        <taxon>Bacteria</taxon>
        <taxon>Bacillati</taxon>
        <taxon>Actinomycetota</taxon>
        <taxon>Actinomycetes</taxon>
        <taxon>Micrococcales</taxon>
        <taxon>Micrococcaceae</taxon>
        <taxon>Arthrobacter</taxon>
    </lineage>
</organism>
<feature type="region of interest" description="Disordered" evidence="8">
    <location>
        <begin position="1"/>
        <end position="42"/>
    </location>
</feature>
<keyword evidence="5 9" id="KW-0812">Transmembrane</keyword>
<dbReference type="Pfam" id="PF01594">
    <property type="entry name" value="AI-2E_transport"/>
    <property type="match status" value="1"/>
</dbReference>
<feature type="transmembrane region" description="Helical" evidence="9">
    <location>
        <begin position="288"/>
        <end position="310"/>
    </location>
</feature>
<evidence type="ECO:0000256" key="9">
    <source>
        <dbReference type="SAM" id="Phobius"/>
    </source>
</evidence>
<proteinExistence type="inferred from homology"/>
<comment type="similarity">
    <text evidence="2">Belongs to the autoinducer-2 exporter (AI-2E) (TC 2.A.86) family.</text>
</comment>
<evidence type="ECO:0000313" key="11">
    <source>
        <dbReference type="Proteomes" id="UP001448858"/>
    </source>
</evidence>
<feature type="transmembrane region" description="Helical" evidence="9">
    <location>
        <begin position="157"/>
        <end position="178"/>
    </location>
</feature>
<feature type="transmembrane region" description="Helical" evidence="9">
    <location>
        <begin position="347"/>
        <end position="375"/>
    </location>
</feature>
<evidence type="ECO:0000256" key="2">
    <source>
        <dbReference type="ARBA" id="ARBA00009773"/>
    </source>
</evidence>
<keyword evidence="6 9" id="KW-1133">Transmembrane helix</keyword>
<dbReference type="PANTHER" id="PTHR21716:SF53">
    <property type="entry name" value="PERMEASE PERM-RELATED"/>
    <property type="match status" value="1"/>
</dbReference>